<dbReference type="Proteomes" id="UP000801492">
    <property type="component" value="Unassembled WGS sequence"/>
</dbReference>
<dbReference type="OrthoDB" id="8180894at2759"/>
<evidence type="ECO:0000313" key="3">
    <source>
        <dbReference type="Proteomes" id="UP000801492"/>
    </source>
</evidence>
<feature type="region of interest" description="Disordered" evidence="1">
    <location>
        <begin position="1"/>
        <end position="48"/>
    </location>
</feature>
<accession>A0A8K0GED5</accession>
<feature type="compositionally biased region" description="Basic and acidic residues" evidence="1">
    <location>
        <begin position="22"/>
        <end position="36"/>
    </location>
</feature>
<evidence type="ECO:0000313" key="2">
    <source>
        <dbReference type="EMBL" id="KAF2896579.1"/>
    </source>
</evidence>
<keyword evidence="3" id="KW-1185">Reference proteome</keyword>
<comment type="caution">
    <text evidence="2">The sequence shown here is derived from an EMBL/GenBank/DDBJ whole genome shotgun (WGS) entry which is preliminary data.</text>
</comment>
<feature type="non-terminal residue" evidence="2">
    <location>
        <position position="1"/>
    </location>
</feature>
<dbReference type="AlphaFoldDB" id="A0A8K0GED5"/>
<organism evidence="2 3">
    <name type="scientific">Ignelater luminosus</name>
    <name type="common">Cucubano</name>
    <name type="synonym">Pyrophorus luminosus</name>
    <dbReference type="NCBI Taxonomy" id="2038154"/>
    <lineage>
        <taxon>Eukaryota</taxon>
        <taxon>Metazoa</taxon>
        <taxon>Ecdysozoa</taxon>
        <taxon>Arthropoda</taxon>
        <taxon>Hexapoda</taxon>
        <taxon>Insecta</taxon>
        <taxon>Pterygota</taxon>
        <taxon>Neoptera</taxon>
        <taxon>Endopterygota</taxon>
        <taxon>Coleoptera</taxon>
        <taxon>Polyphaga</taxon>
        <taxon>Elateriformia</taxon>
        <taxon>Elateroidea</taxon>
        <taxon>Elateridae</taxon>
        <taxon>Agrypninae</taxon>
        <taxon>Pyrophorini</taxon>
        <taxon>Ignelater</taxon>
    </lineage>
</organism>
<reference evidence="2" key="1">
    <citation type="submission" date="2019-08" db="EMBL/GenBank/DDBJ databases">
        <title>The genome of the North American firefly Photinus pyralis.</title>
        <authorList>
            <consortium name="Photinus pyralis genome working group"/>
            <person name="Fallon T.R."/>
            <person name="Sander Lower S.E."/>
            <person name="Weng J.-K."/>
        </authorList>
    </citation>
    <scope>NUCLEOTIDE SEQUENCE</scope>
    <source>
        <strain evidence="2">TRF0915ILg1</strain>
        <tissue evidence="2">Whole body</tissue>
    </source>
</reference>
<gene>
    <name evidence="2" type="ORF">ILUMI_09598</name>
</gene>
<evidence type="ECO:0000256" key="1">
    <source>
        <dbReference type="SAM" id="MobiDB-lite"/>
    </source>
</evidence>
<feature type="region of interest" description="Disordered" evidence="1">
    <location>
        <begin position="74"/>
        <end position="111"/>
    </location>
</feature>
<name>A0A8K0GED5_IGNLU</name>
<dbReference type="EMBL" id="VTPC01004933">
    <property type="protein sequence ID" value="KAF2896579.1"/>
    <property type="molecule type" value="Genomic_DNA"/>
</dbReference>
<protein>
    <submittedName>
        <fullName evidence="2">Uncharacterized protein</fullName>
    </submittedName>
</protein>
<proteinExistence type="predicted"/>
<feature type="compositionally biased region" description="Basic and acidic residues" evidence="1">
    <location>
        <begin position="1"/>
        <end position="16"/>
    </location>
</feature>
<sequence>VRWGDKHGGYGEHYWDYNHAGHGHDGEGEESQKEEEYAAYQGSEQVPVVKSRQRRDLLGNDDVEFINERARFLVESGTSSKHGGNYRREPSDARVKRKRQNSYTPNFGAESGFLPEAEGEKLFKFVKDNY</sequence>